<accession>A0ABT3TF40</accession>
<dbReference type="PANTHER" id="PTHR34846:SF10">
    <property type="entry name" value="CYTOPLASMIC PROTEIN"/>
    <property type="match status" value="1"/>
</dbReference>
<comment type="caution">
    <text evidence="1">The sequence shown here is derived from an EMBL/GenBank/DDBJ whole genome shotgun (WGS) entry which is preliminary data.</text>
</comment>
<organism evidence="1 2">
    <name type="scientific">Candidatus Litorirhabdus singularis</name>
    <dbReference type="NCBI Taxonomy" id="2518993"/>
    <lineage>
        <taxon>Bacteria</taxon>
        <taxon>Pseudomonadati</taxon>
        <taxon>Pseudomonadota</taxon>
        <taxon>Gammaproteobacteria</taxon>
        <taxon>Cellvibrionales</taxon>
        <taxon>Halieaceae</taxon>
        <taxon>Candidatus Litorirhabdus</taxon>
    </lineage>
</organism>
<name>A0ABT3TF40_9GAMM</name>
<gene>
    <name evidence="1" type="ORF">EYC98_08665</name>
</gene>
<dbReference type="PANTHER" id="PTHR34846">
    <property type="entry name" value="4-CARBOXYMUCONOLACTONE DECARBOXYLASE FAMILY PROTEIN (AFU_ORTHOLOGUE AFUA_6G11590)"/>
    <property type="match status" value="1"/>
</dbReference>
<protein>
    <submittedName>
        <fullName evidence="1">Carboxymuconolactone decarboxylase family protein</fullName>
    </submittedName>
</protein>
<dbReference type="RefSeq" id="WP_279244951.1">
    <property type="nucleotide sequence ID" value="NZ_SHNN01000002.1"/>
</dbReference>
<dbReference type="InterPro" id="IPR029032">
    <property type="entry name" value="AhpD-like"/>
</dbReference>
<dbReference type="SUPFAM" id="SSF69118">
    <property type="entry name" value="AhpD-like"/>
    <property type="match status" value="1"/>
</dbReference>
<dbReference type="Proteomes" id="UP001143362">
    <property type="component" value="Unassembled WGS sequence"/>
</dbReference>
<evidence type="ECO:0000313" key="2">
    <source>
        <dbReference type="Proteomes" id="UP001143362"/>
    </source>
</evidence>
<reference evidence="1" key="1">
    <citation type="submission" date="2019-02" db="EMBL/GenBank/DDBJ databases">
        <authorList>
            <person name="Li S.-H."/>
        </authorList>
    </citation>
    <scope>NUCLEOTIDE SEQUENCE</scope>
    <source>
        <strain evidence="1">IMCC14734</strain>
    </source>
</reference>
<proteinExistence type="predicted"/>
<evidence type="ECO:0000313" key="1">
    <source>
        <dbReference type="EMBL" id="MCX2980935.1"/>
    </source>
</evidence>
<sequence length="171" mass="18703">MASKPRVTAPEQKTGNVVRDSSLALVPETLDPYLAVNALIWLGGPLNAAEIEIARLRNARTVNCVFCRNVRYDIAIEAGLDESKVAMIEDGFIDSALSDREKLILEFTDQYLGNPAAIGTDLQQRLLAEFTTAELVHLSMAISHFHGFSRCAVSLGGMPDDMPRMEVSLPD</sequence>
<dbReference type="Gene3D" id="1.20.1290.10">
    <property type="entry name" value="AhpD-like"/>
    <property type="match status" value="1"/>
</dbReference>
<dbReference type="EMBL" id="SHNN01000002">
    <property type="protein sequence ID" value="MCX2980935.1"/>
    <property type="molecule type" value="Genomic_DNA"/>
</dbReference>
<keyword evidence="2" id="KW-1185">Reference proteome</keyword>